<evidence type="ECO:0000256" key="4">
    <source>
        <dbReference type="SAM" id="MobiDB-lite"/>
    </source>
</evidence>
<evidence type="ECO:0000256" key="1">
    <source>
        <dbReference type="ARBA" id="ARBA00022801"/>
    </source>
</evidence>
<dbReference type="AlphaFoldDB" id="A0A9X1Y3Z5"/>
<keyword evidence="3" id="KW-0479">Metal-binding</keyword>
<keyword evidence="7" id="KW-1185">Reference proteome</keyword>
<reference evidence="6" key="1">
    <citation type="submission" date="2022-04" db="EMBL/GenBank/DDBJ databases">
        <title>Roseomonas acroporae sp. nov., isolated from coral Acropora digitifera.</title>
        <authorList>
            <person name="Sun H."/>
        </authorList>
    </citation>
    <scope>NUCLEOTIDE SEQUENCE</scope>
    <source>
        <strain evidence="6">NAR14</strain>
    </source>
</reference>
<feature type="binding site" evidence="3">
    <location>
        <position position="248"/>
    </location>
    <ligand>
        <name>a divalent metal cation</name>
        <dbReference type="ChEBI" id="CHEBI:60240"/>
    </ligand>
</feature>
<dbReference type="RefSeq" id="WP_248665003.1">
    <property type="nucleotide sequence ID" value="NZ_JALPRX010000002.1"/>
</dbReference>
<dbReference type="PRINTS" id="PR01790">
    <property type="entry name" value="SMP30FAMILY"/>
</dbReference>
<dbReference type="Gene3D" id="2.120.10.30">
    <property type="entry name" value="TolB, C-terminal domain"/>
    <property type="match status" value="1"/>
</dbReference>
<protein>
    <submittedName>
        <fullName evidence="6">SMP-30/gluconolactonase/LRE family protein</fullName>
    </submittedName>
</protein>
<comment type="caution">
    <text evidence="6">The sequence shown here is derived from an EMBL/GenBank/DDBJ whole genome shotgun (WGS) entry which is preliminary data.</text>
</comment>
<feature type="binding site" evidence="3">
    <location>
        <position position="197"/>
    </location>
    <ligand>
        <name>a divalent metal cation</name>
        <dbReference type="ChEBI" id="CHEBI:60240"/>
    </ligand>
</feature>
<sequence>MHKTDTAGPAPGGWTPSSRYPDPAIEVLDPAFARLRIMNSAVERLYTGARWSEGPVWFADARCLYWSDIPNNRIMRWDEASGAAFAWRQPSDNANGNTRDREGRLVTCEHLTRRVTRTEHDGRITVLADRYDGRRLNSPNDVIVAPDGAVWFSDPEFGILGHYEGEKAEPELPTNLYRLDPATGELRVMADDIARPNGLCFSPDGKLLYVVESGAAPRNILVYDVTGDGTRIANRRVFLRCGPAESPDGFRCDVEGNLWCGWGMGEGLDGVRVFTPEAKPVLHIHLPERCANLCFGGRHRSRLFMAASRSLYAVHVGTQGAAGG</sequence>
<evidence type="ECO:0000313" key="7">
    <source>
        <dbReference type="Proteomes" id="UP001139516"/>
    </source>
</evidence>
<dbReference type="InterPro" id="IPR013658">
    <property type="entry name" value="SGL"/>
</dbReference>
<dbReference type="PANTHER" id="PTHR47572">
    <property type="entry name" value="LIPOPROTEIN-RELATED"/>
    <property type="match status" value="1"/>
</dbReference>
<organism evidence="6 7">
    <name type="scientific">Roseomonas acroporae</name>
    <dbReference type="NCBI Taxonomy" id="2937791"/>
    <lineage>
        <taxon>Bacteria</taxon>
        <taxon>Pseudomonadati</taxon>
        <taxon>Pseudomonadota</taxon>
        <taxon>Alphaproteobacteria</taxon>
        <taxon>Acetobacterales</taxon>
        <taxon>Roseomonadaceae</taxon>
        <taxon>Roseomonas</taxon>
    </lineage>
</organism>
<gene>
    <name evidence="6" type="ORF">M0638_00575</name>
</gene>
<dbReference type="Pfam" id="PF08450">
    <property type="entry name" value="SGL"/>
    <property type="match status" value="1"/>
</dbReference>
<evidence type="ECO:0000256" key="2">
    <source>
        <dbReference type="PIRSR" id="PIRSR605511-1"/>
    </source>
</evidence>
<evidence type="ECO:0000259" key="5">
    <source>
        <dbReference type="Pfam" id="PF08450"/>
    </source>
</evidence>
<dbReference type="PANTHER" id="PTHR47572:SF4">
    <property type="entry name" value="LACTONASE DRP35"/>
    <property type="match status" value="1"/>
</dbReference>
<dbReference type="GO" id="GO:0046872">
    <property type="term" value="F:metal ion binding"/>
    <property type="evidence" value="ECO:0007669"/>
    <property type="project" value="UniProtKB-KW"/>
</dbReference>
<feature type="region of interest" description="Disordered" evidence="4">
    <location>
        <begin position="1"/>
        <end position="20"/>
    </location>
</feature>
<dbReference type="GO" id="GO:0016787">
    <property type="term" value="F:hydrolase activity"/>
    <property type="evidence" value="ECO:0007669"/>
    <property type="project" value="UniProtKB-KW"/>
</dbReference>
<keyword evidence="3" id="KW-0862">Zinc</keyword>
<comment type="cofactor">
    <cofactor evidence="3">
        <name>Zn(2+)</name>
        <dbReference type="ChEBI" id="CHEBI:29105"/>
    </cofactor>
    <text evidence="3">Binds 1 divalent metal cation per subunit.</text>
</comment>
<name>A0A9X1Y3Z5_9PROT</name>
<feature type="active site" description="Proton donor/acceptor" evidence="2">
    <location>
        <position position="248"/>
    </location>
</feature>
<dbReference type="EMBL" id="JALPRX010000002">
    <property type="protein sequence ID" value="MCK8782873.1"/>
    <property type="molecule type" value="Genomic_DNA"/>
</dbReference>
<keyword evidence="1" id="KW-0378">Hydrolase</keyword>
<dbReference type="InterPro" id="IPR051262">
    <property type="entry name" value="SMP-30/CGR1_Lactonase"/>
</dbReference>
<dbReference type="InterPro" id="IPR005511">
    <property type="entry name" value="SMP-30"/>
</dbReference>
<feature type="domain" description="SMP-30/Gluconolactonase/LRE-like region" evidence="5">
    <location>
        <begin position="51"/>
        <end position="308"/>
    </location>
</feature>
<dbReference type="SUPFAM" id="SSF63829">
    <property type="entry name" value="Calcium-dependent phosphotriesterase"/>
    <property type="match status" value="1"/>
</dbReference>
<feature type="binding site" evidence="3">
    <location>
        <position position="53"/>
    </location>
    <ligand>
        <name>a divalent metal cation</name>
        <dbReference type="ChEBI" id="CHEBI:60240"/>
    </ligand>
</feature>
<accession>A0A9X1Y3Z5</accession>
<feature type="binding site" evidence="3">
    <location>
        <position position="140"/>
    </location>
    <ligand>
        <name>substrate</name>
    </ligand>
</feature>
<evidence type="ECO:0000313" key="6">
    <source>
        <dbReference type="EMBL" id="MCK8782873.1"/>
    </source>
</evidence>
<evidence type="ECO:0000256" key="3">
    <source>
        <dbReference type="PIRSR" id="PIRSR605511-2"/>
    </source>
</evidence>
<dbReference type="InterPro" id="IPR011042">
    <property type="entry name" value="6-blade_b-propeller_TolB-like"/>
</dbReference>
<proteinExistence type="predicted"/>
<dbReference type="Proteomes" id="UP001139516">
    <property type="component" value="Unassembled WGS sequence"/>
</dbReference>